<evidence type="ECO:0000313" key="2">
    <source>
        <dbReference type="Proteomes" id="UP001280897"/>
    </source>
</evidence>
<reference evidence="1" key="1">
    <citation type="journal article" date="2023" name="PeerJ">
        <title>Selection and evaluation of lactic acid bacteria from chicken feces in Thailand as potential probiotics.</title>
        <authorList>
            <person name="Khurajog B."/>
            <person name="Disastra Y."/>
            <person name="Lawwyne L.D."/>
            <person name="Sirichokchatchawan W."/>
            <person name="Niyomtham W."/>
            <person name="Yindee J."/>
            <person name="Hampson D.J."/>
            <person name="Prapasarakul N."/>
        </authorList>
    </citation>
    <scope>NUCLEOTIDE SEQUENCE</scope>
    <source>
        <strain evidence="1">BF9</strain>
    </source>
</reference>
<sequence>MNYIKQLNAFYDQLELNPLNSSEIALWHALMRINNKTAWSTTFTVASSTLCKYAGMKDTSKSSTFYNARNGLQQKGYIKWKSRKGNQAALYQLKDLTTLFVDNYVDSTVDSSVGNTVGNPVALNKQNKTKQNNINSITGAPPKPNVYIPLTKLT</sequence>
<dbReference type="GeneID" id="57365786"/>
<organism evidence="1 2">
    <name type="scientific">Pediococcus acidilactici</name>
    <dbReference type="NCBI Taxonomy" id="1254"/>
    <lineage>
        <taxon>Bacteria</taxon>
        <taxon>Bacillati</taxon>
        <taxon>Bacillota</taxon>
        <taxon>Bacilli</taxon>
        <taxon>Lactobacillales</taxon>
        <taxon>Lactobacillaceae</taxon>
        <taxon>Pediococcus</taxon>
        <taxon>Pediococcus acidilactici group</taxon>
    </lineage>
</organism>
<name>A0AAW8YDP2_PEDAC</name>
<dbReference type="AlphaFoldDB" id="A0AAW8YDP2"/>
<dbReference type="Proteomes" id="UP001280897">
    <property type="component" value="Unassembled WGS sequence"/>
</dbReference>
<dbReference type="RefSeq" id="WP_008840862.1">
    <property type="nucleotide sequence ID" value="NZ_CP050079.1"/>
</dbReference>
<evidence type="ECO:0008006" key="3">
    <source>
        <dbReference type="Google" id="ProtNLM"/>
    </source>
</evidence>
<dbReference type="EMBL" id="JAWJAV010000001">
    <property type="protein sequence ID" value="MDV2620290.1"/>
    <property type="molecule type" value="Genomic_DNA"/>
</dbReference>
<accession>A0AAW8YDP2</accession>
<evidence type="ECO:0000313" key="1">
    <source>
        <dbReference type="EMBL" id="MDV2620290.1"/>
    </source>
</evidence>
<protein>
    <recommendedName>
        <fullName evidence="3">Helix-turn-helix domain-containing protein</fullName>
    </recommendedName>
</protein>
<gene>
    <name evidence="1" type="ORF">R0G89_00875</name>
</gene>
<proteinExistence type="predicted"/>
<comment type="caution">
    <text evidence="1">The sequence shown here is derived from an EMBL/GenBank/DDBJ whole genome shotgun (WGS) entry which is preliminary data.</text>
</comment>
<reference evidence="1" key="2">
    <citation type="submission" date="2023-10" db="EMBL/GenBank/DDBJ databases">
        <authorList>
            <person name="Khurajog B."/>
        </authorList>
    </citation>
    <scope>NUCLEOTIDE SEQUENCE</scope>
    <source>
        <strain evidence="1">BF9</strain>
    </source>
</reference>